<accession>A0ABU6ZT79</accession>
<feature type="chain" id="PRO_5047338253" description="Secreted protein" evidence="1">
    <location>
        <begin position="24"/>
        <end position="117"/>
    </location>
</feature>
<gene>
    <name evidence="2" type="ORF">PIB30_089355</name>
</gene>
<protein>
    <recommendedName>
        <fullName evidence="4">Secreted protein</fullName>
    </recommendedName>
</protein>
<evidence type="ECO:0000313" key="2">
    <source>
        <dbReference type="EMBL" id="MED6224981.1"/>
    </source>
</evidence>
<evidence type="ECO:0000313" key="3">
    <source>
        <dbReference type="Proteomes" id="UP001341840"/>
    </source>
</evidence>
<sequence>MCLRRCCALLLIHSQSLPPYSFAASVTAGVTRVRRPGSVNHHPPPILYLTTGFHNHRRICLLCSFPVFLFNPIPRMTRNGMTSTKGPAPTAAGSTAGNLSQLLLRSYFRKVSKKNSS</sequence>
<keyword evidence="3" id="KW-1185">Reference proteome</keyword>
<feature type="signal peptide" evidence="1">
    <location>
        <begin position="1"/>
        <end position="23"/>
    </location>
</feature>
<proteinExistence type="predicted"/>
<dbReference type="Proteomes" id="UP001341840">
    <property type="component" value="Unassembled WGS sequence"/>
</dbReference>
<keyword evidence="1" id="KW-0732">Signal</keyword>
<evidence type="ECO:0008006" key="4">
    <source>
        <dbReference type="Google" id="ProtNLM"/>
    </source>
</evidence>
<evidence type="ECO:0000256" key="1">
    <source>
        <dbReference type="SAM" id="SignalP"/>
    </source>
</evidence>
<name>A0ABU6ZT79_9FABA</name>
<reference evidence="2 3" key="1">
    <citation type="journal article" date="2023" name="Plants (Basel)">
        <title>Bridging the Gap: Combining Genomics and Transcriptomics Approaches to Understand Stylosanthes scabra, an Orphan Legume from the Brazilian Caatinga.</title>
        <authorList>
            <person name="Ferreira-Neto J.R.C."/>
            <person name="da Silva M.D."/>
            <person name="Binneck E."/>
            <person name="de Melo N.F."/>
            <person name="da Silva R.H."/>
            <person name="de Melo A.L.T.M."/>
            <person name="Pandolfi V."/>
            <person name="Bustamante F.O."/>
            <person name="Brasileiro-Vidal A.C."/>
            <person name="Benko-Iseppon A.M."/>
        </authorList>
    </citation>
    <scope>NUCLEOTIDE SEQUENCE [LARGE SCALE GENOMIC DNA]</scope>
    <source>
        <tissue evidence="2">Leaves</tissue>
    </source>
</reference>
<comment type="caution">
    <text evidence="2">The sequence shown here is derived from an EMBL/GenBank/DDBJ whole genome shotgun (WGS) entry which is preliminary data.</text>
</comment>
<dbReference type="EMBL" id="JASCZI010273528">
    <property type="protein sequence ID" value="MED6224981.1"/>
    <property type="molecule type" value="Genomic_DNA"/>
</dbReference>
<organism evidence="2 3">
    <name type="scientific">Stylosanthes scabra</name>
    <dbReference type="NCBI Taxonomy" id="79078"/>
    <lineage>
        <taxon>Eukaryota</taxon>
        <taxon>Viridiplantae</taxon>
        <taxon>Streptophyta</taxon>
        <taxon>Embryophyta</taxon>
        <taxon>Tracheophyta</taxon>
        <taxon>Spermatophyta</taxon>
        <taxon>Magnoliopsida</taxon>
        <taxon>eudicotyledons</taxon>
        <taxon>Gunneridae</taxon>
        <taxon>Pentapetalae</taxon>
        <taxon>rosids</taxon>
        <taxon>fabids</taxon>
        <taxon>Fabales</taxon>
        <taxon>Fabaceae</taxon>
        <taxon>Papilionoideae</taxon>
        <taxon>50 kb inversion clade</taxon>
        <taxon>dalbergioids sensu lato</taxon>
        <taxon>Dalbergieae</taxon>
        <taxon>Pterocarpus clade</taxon>
        <taxon>Stylosanthes</taxon>
    </lineage>
</organism>